<evidence type="ECO:0000256" key="5">
    <source>
        <dbReference type="PROSITE-ProRule" id="PRU01248"/>
    </source>
</evidence>
<dbReference type="GO" id="GO:0015074">
    <property type="term" value="P:DNA integration"/>
    <property type="evidence" value="ECO:0007669"/>
    <property type="project" value="UniProtKB-KW"/>
</dbReference>
<evidence type="ECO:0000256" key="1">
    <source>
        <dbReference type="ARBA" id="ARBA00008857"/>
    </source>
</evidence>
<evidence type="ECO:0000259" key="7">
    <source>
        <dbReference type="PROSITE" id="PS51898"/>
    </source>
</evidence>
<feature type="domain" description="Core-binding (CB)" evidence="8">
    <location>
        <begin position="111"/>
        <end position="194"/>
    </location>
</feature>
<dbReference type="InterPro" id="IPR013762">
    <property type="entry name" value="Integrase-like_cat_sf"/>
</dbReference>
<dbReference type="Gene3D" id="1.10.150.130">
    <property type="match status" value="1"/>
</dbReference>
<dbReference type="InterPro" id="IPR010998">
    <property type="entry name" value="Integrase_recombinase_N"/>
</dbReference>
<proteinExistence type="inferred from homology"/>
<accession>A0A420XF28</accession>
<dbReference type="PROSITE" id="PS51900">
    <property type="entry name" value="CB"/>
    <property type="match status" value="1"/>
</dbReference>
<dbReference type="InterPro" id="IPR053876">
    <property type="entry name" value="Phage_int_M"/>
</dbReference>
<dbReference type="Proteomes" id="UP000280099">
    <property type="component" value="Unassembled WGS sequence"/>
</dbReference>
<evidence type="ECO:0000256" key="6">
    <source>
        <dbReference type="SAM" id="MobiDB-lite"/>
    </source>
</evidence>
<dbReference type="Gene3D" id="1.10.443.10">
    <property type="entry name" value="Intergrase catalytic core"/>
    <property type="match status" value="1"/>
</dbReference>
<dbReference type="GO" id="GO:0003677">
    <property type="term" value="F:DNA binding"/>
    <property type="evidence" value="ECO:0007669"/>
    <property type="project" value="UniProtKB-UniRule"/>
</dbReference>
<reference evidence="9 10" key="1">
    <citation type="submission" date="2018-10" db="EMBL/GenBank/DDBJ databases">
        <title>Genomic Encyclopedia of Type Strains, Phase IV (KMG-IV): sequencing the most valuable type-strain genomes for metagenomic binning, comparative biology and taxonomic classification.</title>
        <authorList>
            <person name="Goeker M."/>
        </authorList>
    </citation>
    <scope>NUCLEOTIDE SEQUENCE [LARGE SCALE GENOMIC DNA]</scope>
    <source>
        <strain evidence="9 10">DSM 23800</strain>
    </source>
</reference>
<dbReference type="RefSeq" id="WP_121123913.1">
    <property type="nucleotide sequence ID" value="NZ_CP016604.1"/>
</dbReference>
<evidence type="ECO:0000256" key="2">
    <source>
        <dbReference type="ARBA" id="ARBA00022908"/>
    </source>
</evidence>
<comment type="caution">
    <text evidence="9">The sequence shown here is derived from an EMBL/GenBank/DDBJ whole genome shotgun (WGS) entry which is preliminary data.</text>
</comment>
<dbReference type="InterPro" id="IPR002104">
    <property type="entry name" value="Integrase_catalytic"/>
</dbReference>
<feature type="domain" description="Tyr recombinase" evidence="7">
    <location>
        <begin position="217"/>
        <end position="403"/>
    </location>
</feature>
<evidence type="ECO:0000313" key="10">
    <source>
        <dbReference type="Proteomes" id="UP000280099"/>
    </source>
</evidence>
<evidence type="ECO:0000259" key="8">
    <source>
        <dbReference type="PROSITE" id="PS51900"/>
    </source>
</evidence>
<dbReference type="InterPro" id="IPR044068">
    <property type="entry name" value="CB"/>
</dbReference>
<dbReference type="Gene3D" id="3.30.160.390">
    <property type="entry name" value="Integrase, DNA-binding domain"/>
    <property type="match status" value="1"/>
</dbReference>
<dbReference type="CDD" id="cd00801">
    <property type="entry name" value="INT_P4_C"/>
    <property type="match status" value="1"/>
</dbReference>
<evidence type="ECO:0000256" key="3">
    <source>
        <dbReference type="ARBA" id="ARBA00023125"/>
    </source>
</evidence>
<evidence type="ECO:0000313" key="9">
    <source>
        <dbReference type="EMBL" id="RKR71094.1"/>
    </source>
</evidence>
<dbReference type="InterPro" id="IPR011010">
    <property type="entry name" value="DNA_brk_join_enz"/>
</dbReference>
<keyword evidence="4" id="KW-0233">DNA recombination</keyword>
<keyword evidence="10" id="KW-1185">Reference proteome</keyword>
<dbReference type="PANTHER" id="PTHR30629:SF6">
    <property type="entry name" value="PROPHAGE INTEGRASE INTA-RELATED"/>
    <property type="match status" value="1"/>
</dbReference>
<dbReference type="OrthoDB" id="9795573at2"/>
<sequence length="421" mass="48793">MARTTKPLTYTEIEKAKPKKSASGKLADNKLQDGQGLYLLVKVNGSKLWRFNYYKPFTKKRSEIALGRYPDLSLAQAREIRENYRALLAQNIDPLAQRQNEETARYNELNNTFEVIAWQWFEYRKTRKNFSANYARDIESLIKRHLLPAFGKLPISQITAPMALKAFKPLQDKGTLEALKRSIQKLNEIMTYAVHREIIPYNPTANISKEFDSPTVEHFKTIKPDDLPEFLYALNNAQIHAQTRFLILWQLLTMTRPNESATAKYSDIDEKARIWTIYINKGLKEDNKGREHKVTLSRQAMALLREIKKLSGDKEYLFPSVKNPKTHCNTQTANSAIKRMGYKGKLVAHGLRSIASTYLNEKGYNPELIEVTLSHINQDRIRMAYNRADYIRQRFDILQAWADFIDECSQGTLPKYHLKVA</sequence>
<gene>
    <name evidence="9" type="ORF">DES31_1672</name>
</gene>
<dbReference type="InterPro" id="IPR025166">
    <property type="entry name" value="Integrase_DNA_bind_dom"/>
</dbReference>
<dbReference type="PANTHER" id="PTHR30629">
    <property type="entry name" value="PROPHAGE INTEGRASE"/>
    <property type="match status" value="1"/>
</dbReference>
<dbReference type="Pfam" id="PF13356">
    <property type="entry name" value="Arm-DNA-bind_3"/>
    <property type="match status" value="1"/>
</dbReference>
<feature type="region of interest" description="Disordered" evidence="6">
    <location>
        <begin position="1"/>
        <end position="27"/>
    </location>
</feature>
<dbReference type="PROSITE" id="PS51898">
    <property type="entry name" value="TYR_RECOMBINASE"/>
    <property type="match status" value="1"/>
</dbReference>
<dbReference type="InterPro" id="IPR038488">
    <property type="entry name" value="Integrase_DNA-bd_sf"/>
</dbReference>
<comment type="similarity">
    <text evidence="1">Belongs to the 'phage' integrase family.</text>
</comment>
<dbReference type="EMBL" id="RBJC01000009">
    <property type="protein sequence ID" value="RKR71094.1"/>
    <property type="molecule type" value="Genomic_DNA"/>
</dbReference>
<dbReference type="Pfam" id="PF00589">
    <property type="entry name" value="Phage_integrase"/>
    <property type="match status" value="1"/>
</dbReference>
<evidence type="ECO:0000256" key="4">
    <source>
        <dbReference type="ARBA" id="ARBA00023172"/>
    </source>
</evidence>
<protein>
    <submittedName>
        <fullName evidence="9">Integrase-like protein</fullName>
    </submittedName>
</protein>
<dbReference type="SUPFAM" id="SSF56349">
    <property type="entry name" value="DNA breaking-rejoining enzymes"/>
    <property type="match status" value="1"/>
</dbReference>
<dbReference type="InterPro" id="IPR050808">
    <property type="entry name" value="Phage_Integrase"/>
</dbReference>
<keyword evidence="3 5" id="KW-0238">DNA-binding</keyword>
<name>A0A420XF28_9PAST</name>
<organism evidence="9 10">
    <name type="scientific">Otariodibacter oris</name>
    <dbReference type="NCBI Taxonomy" id="1032623"/>
    <lineage>
        <taxon>Bacteria</taxon>
        <taxon>Pseudomonadati</taxon>
        <taxon>Pseudomonadota</taxon>
        <taxon>Gammaproteobacteria</taxon>
        <taxon>Pasteurellales</taxon>
        <taxon>Pasteurellaceae</taxon>
        <taxon>Otariodibacter</taxon>
    </lineage>
</organism>
<dbReference type="GO" id="GO:0006310">
    <property type="term" value="P:DNA recombination"/>
    <property type="evidence" value="ECO:0007669"/>
    <property type="project" value="UniProtKB-KW"/>
</dbReference>
<dbReference type="Pfam" id="PF22022">
    <property type="entry name" value="Phage_int_M"/>
    <property type="match status" value="1"/>
</dbReference>
<dbReference type="AlphaFoldDB" id="A0A420XF28"/>
<keyword evidence="2" id="KW-0229">DNA integration</keyword>